<dbReference type="RefSeq" id="WP_068380147.1">
    <property type="nucleotide sequence ID" value="NZ_LSNE01000010.1"/>
</dbReference>
<organism evidence="2 3">
    <name type="scientific">Paraglaciecola hydrolytica</name>
    <dbReference type="NCBI Taxonomy" id="1799789"/>
    <lineage>
        <taxon>Bacteria</taxon>
        <taxon>Pseudomonadati</taxon>
        <taxon>Pseudomonadota</taxon>
        <taxon>Gammaproteobacteria</taxon>
        <taxon>Alteromonadales</taxon>
        <taxon>Alteromonadaceae</taxon>
        <taxon>Paraglaciecola</taxon>
    </lineage>
</organism>
<dbReference type="Proteomes" id="UP000070299">
    <property type="component" value="Unassembled WGS sequence"/>
</dbReference>
<dbReference type="PANTHER" id="PTHR11102">
    <property type="entry name" value="SEL-1-LIKE PROTEIN"/>
    <property type="match status" value="1"/>
</dbReference>
<sequence>MTGIFVHQKVRFTNLIVSLLCLCHPVVASDLYQADSHFQQASYELAREAYIDAANVGSAHAFYQLGVMHYRGLGVPQDSIKALVWFNLAAEQKFNDAPSIVADLLELVPTDNQADVDQLLLTFREHYGVQPLAEKYYPVINSAALPHKIYFAEEGQDEQHASLSYEYIDTVDFDRLQEVQDEAEREGDGRRFAASMLFPRGRMVPVWMRPYSAVVDFDVGADGSARNFQTSHEIGYTKSALSNLSINGGPSPQFAEKNISFLNRAYLGVAGYTRAKIRSESYFQFYVAFERKARKLRNNPDAEHQFNLALLLMSFNWLSQNDNEIEQILTGLAESGFPLAQYEYGTKLYREQRDIPLAVHWLSEASKYGVAKAQYRLARILLDSPWVERDEKKALIWLKKAAKNGHEVAGLKAAELLLLASDKALHDFESAKTYLSQAAESQSDNPEYEYLLAMQNYLVTPRNLPSAVEHIREAISLADRFNWDSNEWQSLLANWTSNGSVTIVEPRAYFGATHNFTLCIN</sequence>
<name>A0A148KMQ2_9ALTE</name>
<gene>
    <name evidence="2" type="ORF">AX660_01000</name>
</gene>
<evidence type="ECO:0000313" key="3">
    <source>
        <dbReference type="Proteomes" id="UP000070299"/>
    </source>
</evidence>
<evidence type="ECO:0000313" key="2">
    <source>
        <dbReference type="EMBL" id="KXI27561.1"/>
    </source>
</evidence>
<comment type="caution">
    <text evidence="2">The sequence shown here is derived from an EMBL/GenBank/DDBJ whole genome shotgun (WGS) entry which is preliminary data.</text>
</comment>
<keyword evidence="1" id="KW-0732">Signal</keyword>
<dbReference type="SMART" id="SM00671">
    <property type="entry name" value="SEL1"/>
    <property type="match status" value="4"/>
</dbReference>
<feature type="signal peptide" evidence="1">
    <location>
        <begin position="1"/>
        <end position="28"/>
    </location>
</feature>
<protein>
    <recommendedName>
        <fullName evidence="4">Sel1 repeat family protein</fullName>
    </recommendedName>
</protein>
<dbReference type="Gene3D" id="1.25.40.10">
    <property type="entry name" value="Tetratricopeptide repeat domain"/>
    <property type="match status" value="2"/>
</dbReference>
<accession>A0A148KMQ2</accession>
<dbReference type="EMBL" id="LSNE01000010">
    <property type="protein sequence ID" value="KXI27561.1"/>
    <property type="molecule type" value="Genomic_DNA"/>
</dbReference>
<reference evidence="3" key="1">
    <citation type="submission" date="2016-02" db="EMBL/GenBank/DDBJ databases">
        <authorList>
            <person name="Schultz-Johansen M."/>
            <person name="Glaring M.A."/>
            <person name="Bech P.K."/>
            <person name="Stougaard P."/>
        </authorList>
    </citation>
    <scope>NUCLEOTIDE SEQUENCE [LARGE SCALE GENOMIC DNA]</scope>
    <source>
        <strain evidence="3">S66</strain>
    </source>
</reference>
<dbReference type="InterPro" id="IPR006597">
    <property type="entry name" value="Sel1-like"/>
</dbReference>
<dbReference type="InterPro" id="IPR050767">
    <property type="entry name" value="Sel1_AlgK"/>
</dbReference>
<dbReference type="AlphaFoldDB" id="A0A148KMQ2"/>
<dbReference type="PANTHER" id="PTHR11102:SF160">
    <property type="entry name" value="ERAD-ASSOCIATED E3 UBIQUITIN-PROTEIN LIGASE COMPONENT HRD3"/>
    <property type="match status" value="1"/>
</dbReference>
<feature type="chain" id="PRO_5007550230" description="Sel1 repeat family protein" evidence="1">
    <location>
        <begin position="29"/>
        <end position="521"/>
    </location>
</feature>
<evidence type="ECO:0000256" key="1">
    <source>
        <dbReference type="SAM" id="SignalP"/>
    </source>
</evidence>
<proteinExistence type="predicted"/>
<dbReference type="OrthoDB" id="6378251at2"/>
<keyword evidence="3" id="KW-1185">Reference proteome</keyword>
<dbReference type="STRING" id="1799789.AX660_01000"/>
<dbReference type="InterPro" id="IPR011990">
    <property type="entry name" value="TPR-like_helical_dom_sf"/>
</dbReference>
<dbReference type="SUPFAM" id="SSF81901">
    <property type="entry name" value="HCP-like"/>
    <property type="match status" value="2"/>
</dbReference>
<evidence type="ECO:0008006" key="4">
    <source>
        <dbReference type="Google" id="ProtNLM"/>
    </source>
</evidence>
<dbReference type="Pfam" id="PF08238">
    <property type="entry name" value="Sel1"/>
    <property type="match status" value="3"/>
</dbReference>